<dbReference type="PANTHER" id="PTHR33650">
    <property type="entry name" value="CHLOROPLAST ENVELOPE MEMBRANE PROTEIN-RELATED"/>
    <property type="match status" value="1"/>
</dbReference>
<dbReference type="InterPro" id="IPR004282">
    <property type="entry name" value="CemA"/>
</dbReference>
<keyword evidence="4" id="KW-0375">Hydrogen ion transport</keyword>
<evidence type="ECO:0000256" key="4">
    <source>
        <dbReference type="ARBA" id="ARBA00022781"/>
    </source>
</evidence>
<proteinExistence type="inferred from homology"/>
<evidence type="ECO:0000256" key="6">
    <source>
        <dbReference type="ARBA" id="ARBA00023065"/>
    </source>
</evidence>
<evidence type="ECO:0000256" key="2">
    <source>
        <dbReference type="ARBA" id="ARBA00022448"/>
    </source>
</evidence>
<sequence>MDWGGESATPAHLGFCVFLGKLWLIVKRNNMQCRDLIKDAECSFLPLTFSGRIQLQVRVGTRGLRNHEAFANIWSDFVFGVSLFILLYFNESKVKLLKFTGYKILNNFSDTGKGISDYSDY</sequence>
<accession>A0ABS8W2Y9</accession>
<evidence type="ECO:0000256" key="3">
    <source>
        <dbReference type="ARBA" id="ARBA00022692"/>
    </source>
</evidence>
<evidence type="ECO:0000256" key="9">
    <source>
        <dbReference type="SAM" id="Phobius"/>
    </source>
</evidence>
<evidence type="ECO:0000256" key="8">
    <source>
        <dbReference type="ARBA" id="ARBA00043980"/>
    </source>
</evidence>
<dbReference type="EMBL" id="JACEIK010006211">
    <property type="protein sequence ID" value="MCE2055262.1"/>
    <property type="molecule type" value="Genomic_DNA"/>
</dbReference>
<keyword evidence="5 9" id="KW-1133">Transmembrane helix</keyword>
<keyword evidence="3 9" id="KW-0812">Transmembrane</keyword>
<feature type="transmembrane region" description="Helical" evidence="9">
    <location>
        <begin position="69"/>
        <end position="89"/>
    </location>
</feature>
<evidence type="ECO:0000256" key="1">
    <source>
        <dbReference type="ARBA" id="ARBA00004141"/>
    </source>
</evidence>
<evidence type="ECO:0000256" key="5">
    <source>
        <dbReference type="ARBA" id="ARBA00022989"/>
    </source>
</evidence>
<dbReference type="PANTHER" id="PTHR33650:SF1">
    <property type="entry name" value="CHLOROPLAST ENVELOPE MEMBRANE PROTEIN"/>
    <property type="match status" value="1"/>
</dbReference>
<gene>
    <name evidence="10" type="ORF">HAX54_042307</name>
</gene>
<keyword evidence="2" id="KW-0813">Transport</keyword>
<evidence type="ECO:0000313" key="11">
    <source>
        <dbReference type="Proteomes" id="UP000823775"/>
    </source>
</evidence>
<comment type="caution">
    <text evidence="10">The sequence shown here is derived from an EMBL/GenBank/DDBJ whole genome shotgun (WGS) entry which is preliminary data.</text>
</comment>
<keyword evidence="11" id="KW-1185">Reference proteome</keyword>
<reference evidence="10 11" key="1">
    <citation type="journal article" date="2021" name="BMC Genomics">
        <title>Datura genome reveals duplications of psychoactive alkaloid biosynthetic genes and high mutation rate following tissue culture.</title>
        <authorList>
            <person name="Rajewski A."/>
            <person name="Carter-House D."/>
            <person name="Stajich J."/>
            <person name="Litt A."/>
        </authorList>
    </citation>
    <scope>NUCLEOTIDE SEQUENCE [LARGE SCALE GENOMIC DNA]</scope>
    <source>
        <strain evidence="10">AR-01</strain>
    </source>
</reference>
<keyword evidence="6" id="KW-0406">Ion transport</keyword>
<evidence type="ECO:0000313" key="10">
    <source>
        <dbReference type="EMBL" id="MCE2055262.1"/>
    </source>
</evidence>
<organism evidence="10 11">
    <name type="scientific">Datura stramonium</name>
    <name type="common">Jimsonweed</name>
    <name type="synonym">Common thornapple</name>
    <dbReference type="NCBI Taxonomy" id="4076"/>
    <lineage>
        <taxon>Eukaryota</taxon>
        <taxon>Viridiplantae</taxon>
        <taxon>Streptophyta</taxon>
        <taxon>Embryophyta</taxon>
        <taxon>Tracheophyta</taxon>
        <taxon>Spermatophyta</taxon>
        <taxon>Magnoliopsida</taxon>
        <taxon>eudicotyledons</taxon>
        <taxon>Gunneridae</taxon>
        <taxon>Pentapetalae</taxon>
        <taxon>asterids</taxon>
        <taxon>lamiids</taxon>
        <taxon>Solanales</taxon>
        <taxon>Solanaceae</taxon>
        <taxon>Solanoideae</taxon>
        <taxon>Datureae</taxon>
        <taxon>Datura</taxon>
    </lineage>
</organism>
<protein>
    <submittedName>
        <fullName evidence="10">Uncharacterized protein</fullName>
    </submittedName>
</protein>
<dbReference type="Pfam" id="PF03040">
    <property type="entry name" value="CemA"/>
    <property type="match status" value="1"/>
</dbReference>
<comment type="subcellular location">
    <subcellularLocation>
        <location evidence="1">Membrane</location>
        <topology evidence="1">Multi-pass membrane protein</topology>
    </subcellularLocation>
</comment>
<name>A0ABS8W2Y9_DATST</name>
<comment type="similarity">
    <text evidence="8">Belongs to the CemA family.</text>
</comment>
<dbReference type="Proteomes" id="UP000823775">
    <property type="component" value="Unassembled WGS sequence"/>
</dbReference>
<keyword evidence="7 9" id="KW-0472">Membrane</keyword>
<evidence type="ECO:0000256" key="7">
    <source>
        <dbReference type="ARBA" id="ARBA00023136"/>
    </source>
</evidence>